<feature type="domain" description="DUF427" evidence="1">
    <location>
        <begin position="23"/>
        <end position="101"/>
    </location>
</feature>
<dbReference type="PANTHER" id="PTHR34310:SF9">
    <property type="entry name" value="BLR5716 PROTEIN"/>
    <property type="match status" value="1"/>
</dbReference>
<evidence type="ECO:0000313" key="2">
    <source>
        <dbReference type="EMBL" id="MST35069.1"/>
    </source>
</evidence>
<dbReference type="InterPro" id="IPR007361">
    <property type="entry name" value="DUF427"/>
</dbReference>
<name>A0ABW9QYX9_9ACTN</name>
<organism evidence="2 3">
    <name type="scientific">Acidiferrimicrobium australe</name>
    <dbReference type="NCBI Taxonomy" id="2664430"/>
    <lineage>
        <taxon>Bacteria</taxon>
        <taxon>Bacillati</taxon>
        <taxon>Actinomycetota</taxon>
        <taxon>Acidimicrobiia</taxon>
        <taxon>Acidimicrobiales</taxon>
        <taxon>Acidimicrobiaceae</taxon>
        <taxon>Acidiferrimicrobium</taxon>
    </lineage>
</organism>
<dbReference type="EMBL" id="WJHE01001403">
    <property type="protein sequence ID" value="MST35069.1"/>
    <property type="molecule type" value="Genomic_DNA"/>
</dbReference>
<evidence type="ECO:0000259" key="1">
    <source>
        <dbReference type="Pfam" id="PF04248"/>
    </source>
</evidence>
<proteinExistence type="predicted"/>
<dbReference type="Pfam" id="PF04248">
    <property type="entry name" value="NTP_transf_9"/>
    <property type="match status" value="2"/>
</dbReference>
<dbReference type="Proteomes" id="UP000437736">
    <property type="component" value="Unassembled WGS sequence"/>
</dbReference>
<reference evidence="2 3" key="1">
    <citation type="submission" date="2019-11" db="EMBL/GenBank/DDBJ databases">
        <title>Acidiferrimicrobium australis gen. nov., sp. nov., an acidophilic and obligately heterotrophic, member of the Actinobacteria that catalyses dissimilatory oxido- reduction of iron isolated from metal-rich acidic water in Chile.</title>
        <authorList>
            <person name="Gonzalez D."/>
            <person name="Huber K."/>
            <person name="Hedrich S."/>
            <person name="Rojas-Villalobos C."/>
            <person name="Quatrini R."/>
            <person name="Dinamarca M.A."/>
            <person name="Schwarz A."/>
            <person name="Canales C."/>
            <person name="Nancucheo I."/>
        </authorList>
    </citation>
    <scope>NUCLEOTIDE SEQUENCE [LARGE SCALE GENOMIC DNA]</scope>
    <source>
        <strain evidence="2 3">USS-CCA1</strain>
    </source>
</reference>
<accession>A0ABW9QYX9</accession>
<dbReference type="PANTHER" id="PTHR34310">
    <property type="entry name" value="DUF427 DOMAIN PROTEIN (AFU_ORTHOLOGUE AFUA_3G02220)"/>
    <property type="match status" value="1"/>
</dbReference>
<evidence type="ECO:0000313" key="3">
    <source>
        <dbReference type="Proteomes" id="UP000437736"/>
    </source>
</evidence>
<protein>
    <submittedName>
        <fullName evidence="2">DUF427 domain-containing protein</fullName>
    </submittedName>
</protein>
<dbReference type="InterPro" id="IPR038694">
    <property type="entry name" value="DUF427_sf"/>
</dbReference>
<sequence length="266" mass="29769">MTASRRHPVPDDELTYEPSERWVRATIGDTTVVDCRAPVLVWEPGSPVPSYAFPAGDVRTDLLEAVAPEADHGHVGTADWYDLVLEGRRYDRLAWTWAAPQLAGLVTFDWMGREAPGVEHWYEEDEEIFRHPRDPYKRVDPIPSSRHVVVALGGRVLADTRRPVLLYETRLPTRYYVPAEDVDFSALEATDLRTRCPYKGVARYWSVRGEPTGRNIVWSYPDPVPAAAAITDLVAFYNEVVDITVDGVPQPRPVSEFSAGLAAPSA</sequence>
<gene>
    <name evidence="2" type="ORF">GHK86_20355</name>
</gene>
<comment type="caution">
    <text evidence="2">The sequence shown here is derived from an EMBL/GenBank/DDBJ whole genome shotgun (WGS) entry which is preliminary data.</text>
</comment>
<keyword evidence="3" id="KW-1185">Reference proteome</keyword>
<feature type="domain" description="DUF427" evidence="1">
    <location>
        <begin position="148"/>
        <end position="239"/>
    </location>
</feature>
<dbReference type="Gene3D" id="2.170.150.40">
    <property type="entry name" value="Domain of unknown function (DUF427)"/>
    <property type="match status" value="2"/>
</dbReference>